<feature type="compositionally biased region" description="Basic and acidic residues" evidence="8">
    <location>
        <begin position="125"/>
        <end position="149"/>
    </location>
</feature>
<dbReference type="GO" id="GO:0000350">
    <property type="term" value="P:generation of catalytic spliceosome for second transesterification step"/>
    <property type="evidence" value="ECO:0007669"/>
    <property type="project" value="TreeGrafter"/>
</dbReference>
<evidence type="ECO:0000313" key="11">
    <source>
        <dbReference type="Proteomes" id="UP000693981"/>
    </source>
</evidence>
<feature type="compositionally biased region" description="Acidic residues" evidence="8">
    <location>
        <begin position="150"/>
        <end position="163"/>
    </location>
</feature>
<name>A0A8T1XBI7_9STRA</name>
<evidence type="ECO:0000256" key="2">
    <source>
        <dbReference type="ARBA" id="ARBA00008137"/>
    </source>
</evidence>
<comment type="subcellular location">
    <subcellularLocation>
        <location evidence="1">Nucleus</location>
    </subcellularLocation>
</comment>
<dbReference type="FunFam" id="1.20.940.10:FF:000013">
    <property type="entry name" value="Pre-mRNA-splicing factor 18"/>
    <property type="match status" value="1"/>
</dbReference>
<dbReference type="SMART" id="SM00500">
    <property type="entry name" value="SFM"/>
    <property type="match status" value="1"/>
</dbReference>
<dbReference type="InterPro" id="IPR004098">
    <property type="entry name" value="Prp18"/>
</dbReference>
<dbReference type="EMBL" id="JAGDFL010000013">
    <property type="protein sequence ID" value="KAG7401403.1"/>
    <property type="molecule type" value="Genomic_DNA"/>
</dbReference>
<evidence type="ECO:0000256" key="5">
    <source>
        <dbReference type="ARBA" id="ARBA00022728"/>
    </source>
</evidence>
<feature type="region of interest" description="Disordered" evidence="8">
    <location>
        <begin position="125"/>
        <end position="188"/>
    </location>
</feature>
<dbReference type="Proteomes" id="UP000693981">
    <property type="component" value="Unassembled WGS sequence"/>
</dbReference>
<evidence type="ECO:0000256" key="8">
    <source>
        <dbReference type="SAM" id="MobiDB-lite"/>
    </source>
</evidence>
<evidence type="ECO:0000259" key="9">
    <source>
        <dbReference type="SMART" id="SM00500"/>
    </source>
</evidence>
<feature type="compositionally biased region" description="Basic and acidic residues" evidence="8">
    <location>
        <begin position="171"/>
        <end position="180"/>
    </location>
</feature>
<evidence type="ECO:0000256" key="4">
    <source>
        <dbReference type="ARBA" id="ARBA00022664"/>
    </source>
</evidence>
<gene>
    <name evidence="10" type="primary">PRPF18</name>
    <name evidence="10" type="ORF">PHYBOEH_001395</name>
</gene>
<protein>
    <recommendedName>
        <fullName evidence="3">Pre-mRNA-splicing factor 18</fullName>
    </recommendedName>
</protein>
<dbReference type="AlphaFoldDB" id="A0A8T1XBI7"/>
<evidence type="ECO:0000256" key="7">
    <source>
        <dbReference type="ARBA" id="ARBA00023242"/>
    </source>
</evidence>
<accession>A0A8T1XBI7</accession>
<keyword evidence="4" id="KW-0507">mRNA processing</keyword>
<feature type="region of interest" description="Disordered" evidence="8">
    <location>
        <begin position="1"/>
        <end position="69"/>
    </location>
</feature>
<dbReference type="Pfam" id="PF08799">
    <property type="entry name" value="PRP4"/>
    <property type="match status" value="1"/>
</dbReference>
<keyword evidence="7" id="KW-0539">Nucleus</keyword>
<dbReference type="GO" id="GO:0005682">
    <property type="term" value="C:U5 snRNP"/>
    <property type="evidence" value="ECO:0007669"/>
    <property type="project" value="TreeGrafter"/>
</dbReference>
<dbReference type="OrthoDB" id="10261918at2759"/>
<sequence length="344" mass="39424">MEALMRVMAAKKREVSAVQEKKHSKKEKYLRRAEVESLLEQDADKSESEPTSKKRKLDQNEDQTLGATKRVDQIQEDSEAVLSWPDMRRRLRELGEPITLFGETMQTRMARLRRAEIDAAAKREDNLGGGHDVRNRFVGGHDGEQREQMDTADDAAEDAEEFETSASGGSKADKRTKKDTEEDTEEEQDADKIVYRFFKGMLQRWEKELADRPDHVKRTAQGKIAVRTMKQCKDYIRPLFKLCKQRQVPPDILPNLVDIVKFCQQGEFVQANDAYIKLAIGNAAWPIGVTMVGIHERTGREKINSNKQAHVMNNESQRKYLTSVKRLMSYAQSISNVLPSKRVL</sequence>
<comment type="caution">
    <text evidence="10">The sequence shown here is derived from an EMBL/GenBank/DDBJ whole genome shotgun (WGS) entry which is preliminary data.</text>
</comment>
<keyword evidence="6" id="KW-0508">mRNA splicing</keyword>
<keyword evidence="5" id="KW-0747">Spliceosome</keyword>
<organism evidence="10 11">
    <name type="scientific">Phytophthora boehmeriae</name>
    <dbReference type="NCBI Taxonomy" id="109152"/>
    <lineage>
        <taxon>Eukaryota</taxon>
        <taxon>Sar</taxon>
        <taxon>Stramenopiles</taxon>
        <taxon>Oomycota</taxon>
        <taxon>Peronosporomycetes</taxon>
        <taxon>Peronosporales</taxon>
        <taxon>Peronosporaceae</taxon>
        <taxon>Phytophthora</taxon>
    </lineage>
</organism>
<feature type="compositionally biased region" description="Basic and acidic residues" evidence="8">
    <location>
        <begin position="11"/>
        <end position="21"/>
    </location>
</feature>
<dbReference type="Pfam" id="PF02840">
    <property type="entry name" value="Prp18"/>
    <property type="match status" value="1"/>
</dbReference>
<dbReference type="InterPro" id="IPR039979">
    <property type="entry name" value="PRPF18"/>
</dbReference>
<feature type="domain" description="Pre-mRNA processing factor 4 (PRP4)-like" evidence="9">
    <location>
        <begin position="82"/>
        <end position="130"/>
    </location>
</feature>
<dbReference type="GO" id="GO:0071021">
    <property type="term" value="C:U2-type post-spliceosomal complex"/>
    <property type="evidence" value="ECO:0007669"/>
    <property type="project" value="TreeGrafter"/>
</dbReference>
<evidence type="ECO:0000256" key="3">
    <source>
        <dbReference type="ARBA" id="ARBA00018242"/>
    </source>
</evidence>
<dbReference type="GO" id="GO:0046540">
    <property type="term" value="C:U4/U6 x U5 tri-snRNP complex"/>
    <property type="evidence" value="ECO:0007669"/>
    <property type="project" value="TreeGrafter"/>
</dbReference>
<evidence type="ECO:0000256" key="1">
    <source>
        <dbReference type="ARBA" id="ARBA00004123"/>
    </source>
</evidence>
<feature type="compositionally biased region" description="Basic and acidic residues" evidence="8">
    <location>
        <begin position="42"/>
        <end position="52"/>
    </location>
</feature>
<dbReference type="PANTHER" id="PTHR13007:SF19">
    <property type="entry name" value="PRE-MRNA-SPLICING FACTOR 18"/>
    <property type="match status" value="1"/>
</dbReference>
<proteinExistence type="inferred from homology"/>
<evidence type="ECO:0000313" key="10">
    <source>
        <dbReference type="EMBL" id="KAG7401403.1"/>
    </source>
</evidence>
<comment type="similarity">
    <text evidence="2">Belongs to the PRP18 family.</text>
</comment>
<dbReference type="InterPro" id="IPR014906">
    <property type="entry name" value="PRP4-like"/>
</dbReference>
<dbReference type="PANTHER" id="PTHR13007">
    <property type="entry name" value="PRE-MRNA SPLICING FACTOR-RELATED"/>
    <property type="match status" value="1"/>
</dbReference>
<keyword evidence="11" id="KW-1185">Reference proteome</keyword>
<evidence type="ECO:0000256" key="6">
    <source>
        <dbReference type="ARBA" id="ARBA00023187"/>
    </source>
</evidence>
<reference evidence="10" key="1">
    <citation type="submission" date="2021-02" db="EMBL/GenBank/DDBJ databases">
        <authorList>
            <person name="Palmer J.M."/>
        </authorList>
    </citation>
    <scope>NUCLEOTIDE SEQUENCE</scope>
    <source>
        <strain evidence="10">SCRP23</strain>
    </source>
</reference>